<protein>
    <submittedName>
        <fullName evidence="1">Uncharacterized protein</fullName>
    </submittedName>
</protein>
<comment type="caution">
    <text evidence="1">The sequence shown here is derived from an EMBL/GenBank/DDBJ whole genome shotgun (WGS) entry which is preliminary data.</text>
</comment>
<dbReference type="Proteomes" id="UP000805193">
    <property type="component" value="Unassembled WGS sequence"/>
</dbReference>
<accession>A0AC60PPE1</accession>
<keyword evidence="2" id="KW-1185">Reference proteome</keyword>
<dbReference type="EMBL" id="JABSTQ010010249">
    <property type="protein sequence ID" value="KAG0422310.1"/>
    <property type="molecule type" value="Genomic_DNA"/>
</dbReference>
<reference evidence="1 2" key="1">
    <citation type="journal article" date="2020" name="Cell">
        <title>Large-Scale Comparative Analyses of Tick Genomes Elucidate Their Genetic Diversity and Vector Capacities.</title>
        <authorList>
            <consortium name="Tick Genome and Microbiome Consortium (TIGMIC)"/>
            <person name="Jia N."/>
            <person name="Wang J."/>
            <person name="Shi W."/>
            <person name="Du L."/>
            <person name="Sun Y."/>
            <person name="Zhan W."/>
            <person name="Jiang J.F."/>
            <person name="Wang Q."/>
            <person name="Zhang B."/>
            <person name="Ji P."/>
            <person name="Bell-Sakyi L."/>
            <person name="Cui X.M."/>
            <person name="Yuan T.T."/>
            <person name="Jiang B.G."/>
            <person name="Yang W.F."/>
            <person name="Lam T.T."/>
            <person name="Chang Q.C."/>
            <person name="Ding S.J."/>
            <person name="Wang X.J."/>
            <person name="Zhu J.G."/>
            <person name="Ruan X.D."/>
            <person name="Zhao L."/>
            <person name="Wei J.T."/>
            <person name="Ye R.Z."/>
            <person name="Que T.C."/>
            <person name="Du C.H."/>
            <person name="Zhou Y.H."/>
            <person name="Cheng J.X."/>
            <person name="Dai P.F."/>
            <person name="Guo W.B."/>
            <person name="Han X.H."/>
            <person name="Huang E.J."/>
            <person name="Li L.F."/>
            <person name="Wei W."/>
            <person name="Gao Y.C."/>
            <person name="Liu J.Z."/>
            <person name="Shao H.Z."/>
            <person name="Wang X."/>
            <person name="Wang C.C."/>
            <person name="Yang T.C."/>
            <person name="Huo Q.B."/>
            <person name="Li W."/>
            <person name="Chen H.Y."/>
            <person name="Chen S.E."/>
            <person name="Zhou L.G."/>
            <person name="Ni X.B."/>
            <person name="Tian J.H."/>
            <person name="Sheng Y."/>
            <person name="Liu T."/>
            <person name="Pan Y.S."/>
            <person name="Xia L.Y."/>
            <person name="Li J."/>
            <person name="Zhao F."/>
            <person name="Cao W.C."/>
        </authorList>
    </citation>
    <scope>NUCLEOTIDE SEQUENCE [LARGE SCALE GENOMIC DNA]</scope>
    <source>
        <strain evidence="1">Iper-2018</strain>
    </source>
</reference>
<gene>
    <name evidence="1" type="ORF">HPB47_001856</name>
</gene>
<evidence type="ECO:0000313" key="2">
    <source>
        <dbReference type="Proteomes" id="UP000805193"/>
    </source>
</evidence>
<name>A0AC60PPE1_IXOPE</name>
<organism evidence="1 2">
    <name type="scientific">Ixodes persulcatus</name>
    <name type="common">Taiga tick</name>
    <dbReference type="NCBI Taxonomy" id="34615"/>
    <lineage>
        <taxon>Eukaryota</taxon>
        <taxon>Metazoa</taxon>
        <taxon>Ecdysozoa</taxon>
        <taxon>Arthropoda</taxon>
        <taxon>Chelicerata</taxon>
        <taxon>Arachnida</taxon>
        <taxon>Acari</taxon>
        <taxon>Parasitiformes</taxon>
        <taxon>Ixodida</taxon>
        <taxon>Ixodoidea</taxon>
        <taxon>Ixodidae</taxon>
        <taxon>Ixodinae</taxon>
        <taxon>Ixodes</taxon>
    </lineage>
</organism>
<proteinExistence type="predicted"/>
<evidence type="ECO:0000313" key="1">
    <source>
        <dbReference type="EMBL" id="KAG0422310.1"/>
    </source>
</evidence>
<sequence length="179" mass="19145">MGVIVSGHQAALDENPTDASIAYSVALVARRCTICATTATRSSFSVFVWLEWDEATTMTFGCSEEIAAAIADLLSSCRDEERSHNADYNNQGHLINRWDVVLRRADALSYFLPANDANFINAVRLRYCATEAHSWARGGASASAAAMTSLLWNAQTGEARVVAAEPAAAAAPAHHLCAV</sequence>